<organism evidence="1 2">
    <name type="scientific">Solanum commersonii</name>
    <name type="common">Commerson's wild potato</name>
    <name type="synonym">Commerson's nightshade</name>
    <dbReference type="NCBI Taxonomy" id="4109"/>
    <lineage>
        <taxon>Eukaryota</taxon>
        <taxon>Viridiplantae</taxon>
        <taxon>Streptophyta</taxon>
        <taxon>Embryophyta</taxon>
        <taxon>Tracheophyta</taxon>
        <taxon>Spermatophyta</taxon>
        <taxon>Magnoliopsida</taxon>
        <taxon>eudicotyledons</taxon>
        <taxon>Gunneridae</taxon>
        <taxon>Pentapetalae</taxon>
        <taxon>asterids</taxon>
        <taxon>lamiids</taxon>
        <taxon>Solanales</taxon>
        <taxon>Solanaceae</taxon>
        <taxon>Solanoideae</taxon>
        <taxon>Solaneae</taxon>
        <taxon>Solanum</taxon>
    </lineage>
</organism>
<dbReference type="EMBL" id="JACXVP010000008">
    <property type="protein sequence ID" value="KAG5590836.1"/>
    <property type="molecule type" value="Genomic_DNA"/>
</dbReference>
<dbReference type="Proteomes" id="UP000824120">
    <property type="component" value="Chromosome 8"/>
</dbReference>
<protein>
    <submittedName>
        <fullName evidence="1">Uncharacterized protein</fullName>
    </submittedName>
</protein>
<sequence>MTRKKRENEDLYEHHHVNLGRDTTHVDLRDSALTQRRSKVDEELRLDELRACVGRDSSSLVPTKVGLISGVDVVRESQTLTTTPPTSEGTLDVSLSASATVGTTIHVLGDTKASAPIPEA</sequence>
<name>A0A9J5XU97_SOLCO</name>
<reference evidence="1 2" key="1">
    <citation type="submission" date="2020-09" db="EMBL/GenBank/DDBJ databases">
        <title>De no assembly of potato wild relative species, Solanum commersonii.</title>
        <authorList>
            <person name="Cho K."/>
        </authorList>
    </citation>
    <scope>NUCLEOTIDE SEQUENCE [LARGE SCALE GENOMIC DNA]</scope>
    <source>
        <strain evidence="1">LZ3.2</strain>
        <tissue evidence="1">Leaf</tissue>
    </source>
</reference>
<keyword evidence="2" id="KW-1185">Reference proteome</keyword>
<evidence type="ECO:0000313" key="1">
    <source>
        <dbReference type="EMBL" id="KAG5590836.1"/>
    </source>
</evidence>
<comment type="caution">
    <text evidence="1">The sequence shown here is derived from an EMBL/GenBank/DDBJ whole genome shotgun (WGS) entry which is preliminary data.</text>
</comment>
<accession>A0A9J5XU97</accession>
<gene>
    <name evidence="1" type="ORF">H5410_041350</name>
</gene>
<evidence type="ECO:0000313" key="2">
    <source>
        <dbReference type="Proteomes" id="UP000824120"/>
    </source>
</evidence>
<dbReference type="AlphaFoldDB" id="A0A9J5XU97"/>
<proteinExistence type="predicted"/>